<feature type="transmembrane region" description="Helical" evidence="1">
    <location>
        <begin position="92"/>
        <end position="113"/>
    </location>
</feature>
<comment type="caution">
    <text evidence="2">The sequence shown here is derived from an EMBL/GenBank/DDBJ whole genome shotgun (WGS) entry which is preliminary data.</text>
</comment>
<keyword evidence="1" id="KW-1133">Transmembrane helix</keyword>
<dbReference type="InterPro" id="IPR013879">
    <property type="entry name" value="DUF1761"/>
</dbReference>
<evidence type="ECO:0000313" key="3">
    <source>
        <dbReference type="Proteomes" id="UP001583172"/>
    </source>
</evidence>
<name>A0ABR3VJU1_HUMIN</name>
<proteinExistence type="predicted"/>
<keyword evidence="1" id="KW-0472">Membrane</keyword>
<evidence type="ECO:0000256" key="1">
    <source>
        <dbReference type="SAM" id="Phobius"/>
    </source>
</evidence>
<feature type="transmembrane region" description="Helical" evidence="1">
    <location>
        <begin position="125"/>
        <end position="143"/>
    </location>
</feature>
<gene>
    <name evidence="2" type="ORF">VTJ49DRAFT_5932</name>
</gene>
<keyword evidence="3" id="KW-1185">Reference proteome</keyword>
<accession>A0ABR3VJU1</accession>
<organism evidence="2 3">
    <name type="scientific">Humicola insolens</name>
    <name type="common">Soft-rot fungus</name>
    <dbReference type="NCBI Taxonomy" id="85995"/>
    <lineage>
        <taxon>Eukaryota</taxon>
        <taxon>Fungi</taxon>
        <taxon>Dikarya</taxon>
        <taxon>Ascomycota</taxon>
        <taxon>Pezizomycotina</taxon>
        <taxon>Sordariomycetes</taxon>
        <taxon>Sordariomycetidae</taxon>
        <taxon>Sordariales</taxon>
        <taxon>Chaetomiaceae</taxon>
        <taxon>Mycothermus</taxon>
    </lineage>
</organism>
<sequence>MSLHYLPAVKPSAIALGTIFNHTAELAVLSPLFGTAWQRAKASSTKEEFVRSREAAGAAVAWGTALVGSALQAYGVGALINATGTLSYRGAAYLGGLIFAATSAPAFLGQWLVEKRAWEQVGLNVLAKLIETVGLSMVLTWWGTRTNPFEHTGTGGTPLSRSPFRSE</sequence>
<evidence type="ECO:0000313" key="2">
    <source>
        <dbReference type="EMBL" id="KAL1842159.1"/>
    </source>
</evidence>
<dbReference type="Pfam" id="PF08570">
    <property type="entry name" value="DUF1761"/>
    <property type="match status" value="1"/>
</dbReference>
<dbReference type="PANTHER" id="PTHR40638:SF1">
    <property type="entry name" value="UPF0591 MEMBRANE PROTEIN C15E1.02C"/>
    <property type="match status" value="1"/>
</dbReference>
<feature type="transmembrane region" description="Helical" evidence="1">
    <location>
        <begin position="12"/>
        <end position="34"/>
    </location>
</feature>
<protein>
    <submittedName>
        <fullName evidence="2">Uncharacterized protein</fullName>
    </submittedName>
</protein>
<reference evidence="2 3" key="1">
    <citation type="journal article" date="2024" name="Commun. Biol.">
        <title>Comparative genomic analysis of thermophilic fungi reveals convergent evolutionary adaptations and gene losses.</title>
        <authorList>
            <person name="Steindorff A.S."/>
            <person name="Aguilar-Pontes M.V."/>
            <person name="Robinson A.J."/>
            <person name="Andreopoulos B."/>
            <person name="LaButti K."/>
            <person name="Kuo A."/>
            <person name="Mondo S."/>
            <person name="Riley R."/>
            <person name="Otillar R."/>
            <person name="Haridas S."/>
            <person name="Lipzen A."/>
            <person name="Grimwood J."/>
            <person name="Schmutz J."/>
            <person name="Clum A."/>
            <person name="Reid I.D."/>
            <person name="Moisan M.C."/>
            <person name="Butler G."/>
            <person name="Nguyen T.T.M."/>
            <person name="Dewar K."/>
            <person name="Conant G."/>
            <person name="Drula E."/>
            <person name="Henrissat B."/>
            <person name="Hansel C."/>
            <person name="Singer S."/>
            <person name="Hutchinson M.I."/>
            <person name="de Vries R.P."/>
            <person name="Natvig D.O."/>
            <person name="Powell A.J."/>
            <person name="Tsang A."/>
            <person name="Grigoriev I.V."/>
        </authorList>
    </citation>
    <scope>NUCLEOTIDE SEQUENCE [LARGE SCALE GENOMIC DNA]</scope>
    <source>
        <strain evidence="2 3">CBS 620.91</strain>
    </source>
</reference>
<dbReference type="PANTHER" id="PTHR40638">
    <property type="entry name" value="UPF0591 MEMBRANE PROTEIN C15E1.02C"/>
    <property type="match status" value="1"/>
</dbReference>
<dbReference type="Proteomes" id="UP001583172">
    <property type="component" value="Unassembled WGS sequence"/>
</dbReference>
<keyword evidence="1" id="KW-0812">Transmembrane</keyword>
<dbReference type="EMBL" id="JAZGSY010000052">
    <property type="protein sequence ID" value="KAL1842159.1"/>
    <property type="molecule type" value="Genomic_DNA"/>
</dbReference>
<feature type="transmembrane region" description="Helical" evidence="1">
    <location>
        <begin position="55"/>
        <end position="80"/>
    </location>
</feature>